<dbReference type="PATRIC" id="fig|466.6.peg.464"/>
<evidence type="ECO:0000313" key="10">
    <source>
        <dbReference type="Proteomes" id="UP000054908"/>
    </source>
</evidence>
<dbReference type="AlphaFoldDB" id="A0A0W0WFT9"/>
<dbReference type="InterPro" id="IPR043519">
    <property type="entry name" value="NT_sf"/>
</dbReference>
<dbReference type="Pfam" id="PF03710">
    <property type="entry name" value="GlnE"/>
    <property type="match status" value="2"/>
</dbReference>
<dbReference type="GO" id="GO:0005829">
    <property type="term" value="C:cytosol"/>
    <property type="evidence" value="ECO:0007669"/>
    <property type="project" value="TreeGrafter"/>
</dbReference>
<dbReference type="OrthoDB" id="9759366at2"/>
<evidence type="ECO:0000259" key="8">
    <source>
        <dbReference type="Pfam" id="PF08335"/>
    </source>
</evidence>
<dbReference type="SUPFAM" id="SSF81593">
    <property type="entry name" value="Nucleotidyltransferase substrate binding subunit/domain"/>
    <property type="match status" value="2"/>
</dbReference>
<dbReference type="STRING" id="466.Lmac_0437"/>
<evidence type="ECO:0000313" key="9">
    <source>
        <dbReference type="EMBL" id="KTD31134.1"/>
    </source>
</evidence>
<dbReference type="Gene3D" id="1.20.120.1510">
    <property type="match status" value="1"/>
</dbReference>
<sequence length="907" mass="105424">MQQLQSRMYYYQKHFAELTTHPLNAALQSLLLVSDFACRHIETLKQLLTEDDCLQPLTYSDYCTVLSRLPKEEPHFARELRYFRHRHFLRLMLRELAGLSDTEQTMTAWSACADAIILHSLYFCQKEMTERYGQPCDEVGKPTLLYVLAMGKLGGRELNFSSDIDLIFAFSAAGYTHGQDSISNQHYYSKVVQSFMQLLHNATADGFVFRVDLRLRPNGDSGALVSTLAAMETYYQEQGRDWERYAMVKARLIGEHTLEQDHWFHRLITPFVYRRYVDFSVIESLRSMKAMIAREVQLNPMLDDIKRGFGGIREIEFIVQSIQLIRGGRFPFLRQQNLIAALDAIKAEDLLTHTTVLKQAYLFLRKLENTLQSVNDQQTHALPKDELKQAQIAMAMGYKDWNGLLTRLQQYQRIVSTLFRTILRKGDPYEDENRLISNQLASLWQGHIENTMAVNLLAGLGFRQPERCYQMLYTFRHSPRCRRLSQAARMRLDRFMLLLLTELTEIAETDAVLAQVLHLLENIVGRSAYLALITENPQVLKELLHWFAHSPFITSLLVSQPFLLEVLLDQEENWRLPSRQQLLQTLKSQLVHCTENELQGEILRQFKLNNWLYAARAEMHRQYDAVRIGRFLADVAEVIVEAVLAIACEQLAKRYPQMEQIKTRFAIIAYGKLGSREMNYNSDLDLVFIHAARQEEEGLVTRLTQKILHMLTTRSQAGILYSVDTRLRPSGAAGLLVSHIDAFIEYQRAHAWTWEHQALLRARIIVANNRIRHLFKQLKADVLFLPRDKRTLRDDVLNMRERISQHADSELVKYAAGGLLDLEFLVQFLVLAYPKPSFLRHTNTLNLLQQLYSEMILNHEQWGKLKQAYKYYHHLLHQNLLQPAVHDYSAQRYEVLAVSKTLFSGQE</sequence>
<dbReference type="CDD" id="cd05401">
    <property type="entry name" value="NT_GlnE_GlnD_like"/>
    <property type="match status" value="2"/>
</dbReference>
<keyword evidence="6" id="KW-0511">Multifunctional enzyme</keyword>
<evidence type="ECO:0000256" key="4">
    <source>
        <dbReference type="ARBA" id="ARBA00022840"/>
    </source>
</evidence>
<dbReference type="GO" id="GO:0005524">
    <property type="term" value="F:ATP binding"/>
    <property type="evidence" value="ECO:0007669"/>
    <property type="project" value="UniProtKB-KW"/>
</dbReference>
<keyword evidence="4" id="KW-0067">ATP-binding</keyword>
<evidence type="ECO:0000259" key="7">
    <source>
        <dbReference type="Pfam" id="PF03710"/>
    </source>
</evidence>
<dbReference type="SUPFAM" id="SSF81301">
    <property type="entry name" value="Nucleotidyltransferase"/>
    <property type="match status" value="2"/>
</dbReference>
<dbReference type="EMBL" id="LNYL01000009">
    <property type="protein sequence ID" value="KTD31134.1"/>
    <property type="molecule type" value="Genomic_DNA"/>
</dbReference>
<feature type="domain" description="PII-uridylyltransferase/Glutamine-synthetase adenylyltransferase" evidence="8">
    <location>
        <begin position="811"/>
        <end position="877"/>
    </location>
</feature>
<dbReference type="Pfam" id="PF08335">
    <property type="entry name" value="GlnD_UR_UTase"/>
    <property type="match status" value="2"/>
</dbReference>
<feature type="domain" description="Glutamate-ammonia ligase adenylyltransferase repeated" evidence="7">
    <location>
        <begin position="33"/>
        <end position="257"/>
    </location>
</feature>
<dbReference type="Gene3D" id="1.20.120.330">
    <property type="entry name" value="Nucleotidyltransferases domain 2"/>
    <property type="match status" value="2"/>
</dbReference>
<evidence type="ECO:0000256" key="2">
    <source>
        <dbReference type="ARBA" id="ARBA00022695"/>
    </source>
</evidence>
<dbReference type="Gene3D" id="3.30.460.10">
    <property type="entry name" value="Beta Polymerase, domain 2"/>
    <property type="match status" value="2"/>
</dbReference>
<accession>A0A0W0WFT9</accession>
<keyword evidence="3" id="KW-0547">Nucleotide-binding</keyword>
<keyword evidence="2" id="KW-0548">Nucleotidyltransferase</keyword>
<dbReference type="InterPro" id="IPR005190">
    <property type="entry name" value="GlnE_rpt_dom"/>
</dbReference>
<evidence type="ECO:0000256" key="6">
    <source>
        <dbReference type="ARBA" id="ARBA00023268"/>
    </source>
</evidence>
<dbReference type="InterPro" id="IPR013546">
    <property type="entry name" value="PII_UdlTrfase/GS_AdlTrfase"/>
</dbReference>
<feature type="domain" description="PII-uridylyltransferase/Glutamine-synthetase adenylyltransferase" evidence="8">
    <location>
        <begin position="286"/>
        <end position="422"/>
    </location>
</feature>
<evidence type="ECO:0000256" key="1">
    <source>
        <dbReference type="ARBA" id="ARBA00022679"/>
    </source>
</evidence>
<keyword evidence="10" id="KW-1185">Reference proteome</keyword>
<feature type="domain" description="Glutamate-ammonia ligase adenylyltransferase repeated" evidence="7">
    <location>
        <begin position="541"/>
        <end position="774"/>
    </location>
</feature>
<dbReference type="Proteomes" id="UP000054908">
    <property type="component" value="Unassembled WGS sequence"/>
</dbReference>
<dbReference type="RefSeq" id="WP_058451263.1">
    <property type="nucleotide sequence ID" value="NZ_CAAAIB010000006.1"/>
</dbReference>
<reference evidence="9 10" key="1">
    <citation type="submission" date="2015-11" db="EMBL/GenBank/DDBJ databases">
        <title>Genomic analysis of 38 Legionella species identifies large and diverse effector repertoires.</title>
        <authorList>
            <person name="Burstein D."/>
            <person name="Amaro F."/>
            <person name="Zusman T."/>
            <person name="Lifshitz Z."/>
            <person name="Cohen O."/>
            <person name="Gilbert J.A."/>
            <person name="Pupko T."/>
            <person name="Shuman H.A."/>
            <person name="Segal G."/>
        </authorList>
    </citation>
    <scope>NUCLEOTIDE SEQUENCE [LARGE SCALE GENOMIC DNA]</scope>
    <source>
        <strain evidence="9 10">PX-1-G2-E2</strain>
    </source>
</reference>
<dbReference type="PANTHER" id="PTHR30621:SF0">
    <property type="entry name" value="BIFUNCTIONAL GLUTAMINE SYNTHETASE ADENYLYLTRANSFERASE_ADENYLYL-REMOVING ENZYME"/>
    <property type="match status" value="1"/>
</dbReference>
<evidence type="ECO:0000256" key="5">
    <source>
        <dbReference type="ARBA" id="ARBA00022842"/>
    </source>
</evidence>
<organism evidence="9 10">
    <name type="scientific">Legionella maceachernii</name>
    <dbReference type="NCBI Taxonomy" id="466"/>
    <lineage>
        <taxon>Bacteria</taxon>
        <taxon>Pseudomonadati</taxon>
        <taxon>Pseudomonadota</taxon>
        <taxon>Gammaproteobacteria</taxon>
        <taxon>Legionellales</taxon>
        <taxon>Legionellaceae</taxon>
        <taxon>Legionella</taxon>
    </lineage>
</organism>
<keyword evidence="1 9" id="KW-0808">Transferase</keyword>
<comment type="caution">
    <text evidence="9">The sequence shown here is derived from an EMBL/GenBank/DDBJ whole genome shotgun (WGS) entry which is preliminary data.</text>
</comment>
<protein>
    <submittedName>
        <fullName evidence="9">Adenylyl transferase</fullName>
    </submittedName>
</protein>
<dbReference type="FunFam" id="1.20.120.330:FF:000005">
    <property type="entry name" value="Bifunctional glutamine synthetase adenylyltransferase/adenylyl-removing enzyme"/>
    <property type="match status" value="1"/>
</dbReference>
<dbReference type="GO" id="GO:0008882">
    <property type="term" value="F:[glutamate-ammonia-ligase] adenylyltransferase activity"/>
    <property type="evidence" value="ECO:0007669"/>
    <property type="project" value="InterPro"/>
</dbReference>
<keyword evidence="5" id="KW-0460">Magnesium</keyword>
<gene>
    <name evidence="9" type="ORF">Lmac_0437</name>
</gene>
<name>A0A0W0WFT9_9GAMM</name>
<evidence type="ECO:0000256" key="3">
    <source>
        <dbReference type="ARBA" id="ARBA00022741"/>
    </source>
</evidence>
<proteinExistence type="predicted"/>
<dbReference type="GO" id="GO:0000820">
    <property type="term" value="P:regulation of glutamine family amino acid metabolic process"/>
    <property type="evidence" value="ECO:0007669"/>
    <property type="project" value="TreeGrafter"/>
</dbReference>
<dbReference type="PANTHER" id="PTHR30621">
    <property type="entry name" value="GLUTAMINE SYNTHETASE ADENYLYLTRANSFERASE"/>
    <property type="match status" value="1"/>
</dbReference>
<dbReference type="NCBIfam" id="NF008292">
    <property type="entry name" value="PRK11072.1"/>
    <property type="match status" value="1"/>
</dbReference>
<dbReference type="InterPro" id="IPR023057">
    <property type="entry name" value="GlnE"/>
</dbReference>